<feature type="compositionally biased region" description="Basic and acidic residues" evidence="1">
    <location>
        <begin position="327"/>
        <end position="339"/>
    </location>
</feature>
<dbReference type="Proteomes" id="UP001182556">
    <property type="component" value="Unassembled WGS sequence"/>
</dbReference>
<keyword evidence="2" id="KW-0812">Transmembrane</keyword>
<feature type="region of interest" description="Disordered" evidence="1">
    <location>
        <begin position="370"/>
        <end position="446"/>
    </location>
</feature>
<feature type="compositionally biased region" description="Low complexity" evidence="1">
    <location>
        <begin position="75"/>
        <end position="109"/>
    </location>
</feature>
<organism evidence="3 4">
    <name type="scientific">Papiliotrema laurentii</name>
    <name type="common">Cryptococcus laurentii</name>
    <dbReference type="NCBI Taxonomy" id="5418"/>
    <lineage>
        <taxon>Eukaryota</taxon>
        <taxon>Fungi</taxon>
        <taxon>Dikarya</taxon>
        <taxon>Basidiomycota</taxon>
        <taxon>Agaricomycotina</taxon>
        <taxon>Tremellomycetes</taxon>
        <taxon>Tremellales</taxon>
        <taxon>Rhynchogastremaceae</taxon>
        <taxon>Papiliotrema</taxon>
    </lineage>
</organism>
<gene>
    <name evidence="3" type="ORF">DB88DRAFT_492926</name>
</gene>
<feature type="compositionally biased region" description="Basic and acidic residues" evidence="1">
    <location>
        <begin position="418"/>
        <end position="446"/>
    </location>
</feature>
<feature type="transmembrane region" description="Helical" evidence="2">
    <location>
        <begin position="265"/>
        <end position="290"/>
    </location>
</feature>
<feature type="transmembrane region" description="Helical" evidence="2">
    <location>
        <begin position="487"/>
        <end position="507"/>
    </location>
</feature>
<keyword evidence="4" id="KW-1185">Reference proteome</keyword>
<evidence type="ECO:0000256" key="1">
    <source>
        <dbReference type="SAM" id="MobiDB-lite"/>
    </source>
</evidence>
<reference evidence="3" key="1">
    <citation type="submission" date="2023-02" db="EMBL/GenBank/DDBJ databases">
        <title>Identification and recombinant expression of a fungal hydrolase from Papiliotrema laurentii that hydrolyzes apple cutin and clears colloidal polyester polyurethane.</title>
        <authorList>
            <consortium name="DOE Joint Genome Institute"/>
            <person name="Roman V.A."/>
            <person name="Bojanowski C."/>
            <person name="Crable B.R."/>
            <person name="Wagner D.N."/>
            <person name="Hung C.S."/>
            <person name="Nadeau L.J."/>
            <person name="Schratz L."/>
            <person name="Haridas S."/>
            <person name="Pangilinan J."/>
            <person name="Lipzen A."/>
            <person name="Na H."/>
            <person name="Yan M."/>
            <person name="Ng V."/>
            <person name="Grigoriev I.V."/>
            <person name="Spatafora J.W."/>
            <person name="Barlow D."/>
            <person name="Biffinger J."/>
            <person name="Kelley-Loughnane N."/>
            <person name="Varaljay V.A."/>
            <person name="Crookes-Goodson W.J."/>
        </authorList>
    </citation>
    <scope>NUCLEOTIDE SEQUENCE</scope>
    <source>
        <strain evidence="3">5307AH</strain>
    </source>
</reference>
<dbReference type="AlphaFoldDB" id="A0AAD9CVJ2"/>
<dbReference type="PANTHER" id="PTHR38694:SF1">
    <property type="entry name" value="PEROXIN DOMAIN-CONTAINING PROTEIN"/>
    <property type="match status" value="1"/>
</dbReference>
<keyword evidence="2" id="KW-0472">Membrane</keyword>
<accession>A0AAD9CVJ2</accession>
<evidence type="ECO:0000256" key="2">
    <source>
        <dbReference type="SAM" id="Phobius"/>
    </source>
</evidence>
<proteinExistence type="predicted"/>
<feature type="region of interest" description="Disordered" evidence="1">
    <location>
        <begin position="572"/>
        <end position="622"/>
    </location>
</feature>
<feature type="compositionally biased region" description="Polar residues" evidence="1">
    <location>
        <begin position="119"/>
        <end position="131"/>
    </location>
</feature>
<keyword evidence="2" id="KW-1133">Transmembrane helix</keyword>
<feature type="compositionally biased region" description="Pro residues" evidence="1">
    <location>
        <begin position="574"/>
        <end position="583"/>
    </location>
</feature>
<sequence>MDLGRPIPSTEAGSHSDPVAVSEPAPVLVDAAAPSQPGTTSAHPPAAIISSDPVLADVKTAASQEPVAGVPPQHPVQAVDTTTPTPVQPVSQSHPVQPVTAAAAQPAVTSTIDPDKPSSESAPTALPTNPATHPKEQQDEIKHEHPAVVAREVEKTKAAERDLKGEKPKGTVVAGLEDDRLWQMLRRFDVQITHVLHPATHLPPIEPDLRPSTLPNLPSHSEILKSNLERVFASIGPSSVRGTRELKRLMSWAPEERWRTGAYCVAYFTCWIFGYAMVGLLSFAVALVCFPRCRRYLFPPVPPPPFTPPSATDPTNQKGDESLLGNVDKKTVHRSKAEQAEEQAFEATSILQAYTTRLIFDGKKKGKEAGNAELGEKKRNSSSTSESDDDEDEDAVKVQSTQDGAQGLESADVVVGGEKVKTDKKLSEKEKKKLAQKEAKRKRDEMVGKMTKATEDGLGAFADLMERLNNAMSPPSPYPDSYARFKIAGAFLIPPMFLFHFVPAWIFGRAATFIFGVAMWGQPLLIRAAVKFVEAVPDWQELLDLRNSILSRVPTDQQLTLHLLRVAEALNTPLPRPPPPPLAGTPKEAIKDTSPASAAAEEGEAEVEEAAEEGKVQEVATKTKHKTKQAITSLFQKTGKKMAGFRGDVAVDGSPSKPLPEKIGSKVDKLVFQARGKDDGSPDSYPAKWDGKTGHIILEHAHENLVHPQIAFVPSSSTKPAWVMPIDDIVEIKKSHVSMPRIALGWASGAEVEGLGLELRFKDTAQQMAEAAGADKVDGERMKFTRVGRREQLFVRLVSMGRQRWEVL</sequence>
<dbReference type="EMBL" id="JAODAN010000007">
    <property type="protein sequence ID" value="KAK1922849.1"/>
    <property type="molecule type" value="Genomic_DNA"/>
</dbReference>
<feature type="compositionally biased region" description="Acidic residues" evidence="1">
    <location>
        <begin position="601"/>
        <end position="611"/>
    </location>
</feature>
<dbReference type="InterPro" id="IPR021709">
    <property type="entry name" value="DUF3292"/>
</dbReference>
<dbReference type="Pfam" id="PF11696">
    <property type="entry name" value="DUF3292"/>
    <property type="match status" value="1"/>
</dbReference>
<evidence type="ECO:0000313" key="4">
    <source>
        <dbReference type="Proteomes" id="UP001182556"/>
    </source>
</evidence>
<feature type="region of interest" description="Disordered" evidence="1">
    <location>
        <begin position="307"/>
        <end position="341"/>
    </location>
</feature>
<comment type="caution">
    <text evidence="3">The sequence shown here is derived from an EMBL/GenBank/DDBJ whole genome shotgun (WGS) entry which is preliminary data.</text>
</comment>
<protein>
    <submittedName>
        <fullName evidence="3">Uncharacterized protein</fullName>
    </submittedName>
</protein>
<dbReference type="PANTHER" id="PTHR38694">
    <property type="entry name" value="CONSERVED EXPRESSED PROTEIN"/>
    <property type="match status" value="1"/>
</dbReference>
<name>A0AAD9CVJ2_PAPLA</name>
<evidence type="ECO:0000313" key="3">
    <source>
        <dbReference type="EMBL" id="KAK1922849.1"/>
    </source>
</evidence>
<feature type="compositionally biased region" description="Basic and acidic residues" evidence="1">
    <location>
        <begin position="370"/>
        <end position="379"/>
    </location>
</feature>
<feature type="region of interest" description="Disordered" evidence="1">
    <location>
        <begin position="1"/>
        <end position="141"/>
    </location>
</feature>